<dbReference type="AlphaFoldDB" id="A0AAF0IKU9"/>
<evidence type="ECO:0000256" key="3">
    <source>
        <dbReference type="ARBA" id="ARBA00022692"/>
    </source>
</evidence>
<reference evidence="8" key="1">
    <citation type="submission" date="2023-03" db="EMBL/GenBank/DDBJ databases">
        <title>Emydomyces testavorans Genome Sequence.</title>
        <authorList>
            <person name="Hoyer L."/>
        </authorList>
    </citation>
    <scope>NUCLEOTIDE SEQUENCE</scope>
    <source>
        <strain evidence="8">16-2883</strain>
    </source>
</reference>
<organism evidence="8 9">
    <name type="scientific">Emydomyces testavorans</name>
    <dbReference type="NCBI Taxonomy" id="2070801"/>
    <lineage>
        <taxon>Eukaryota</taxon>
        <taxon>Fungi</taxon>
        <taxon>Dikarya</taxon>
        <taxon>Ascomycota</taxon>
        <taxon>Pezizomycotina</taxon>
        <taxon>Eurotiomycetes</taxon>
        <taxon>Eurotiomycetidae</taxon>
        <taxon>Onygenales</taxon>
        <taxon>Nannizziopsiaceae</taxon>
        <taxon>Emydomyces</taxon>
    </lineage>
</organism>
<feature type="transmembrane region" description="Helical" evidence="6">
    <location>
        <begin position="360"/>
        <end position="382"/>
    </location>
</feature>
<name>A0AAF0IKU9_9EURO</name>
<evidence type="ECO:0000259" key="7">
    <source>
        <dbReference type="PROSITE" id="PS50850"/>
    </source>
</evidence>
<comment type="subcellular location">
    <subcellularLocation>
        <location evidence="1">Membrane</location>
        <topology evidence="1">Multi-pass membrane protein</topology>
    </subcellularLocation>
</comment>
<feature type="transmembrane region" description="Helical" evidence="6">
    <location>
        <begin position="333"/>
        <end position="354"/>
    </location>
</feature>
<evidence type="ECO:0000313" key="8">
    <source>
        <dbReference type="EMBL" id="WEW58229.1"/>
    </source>
</evidence>
<keyword evidence="5 6" id="KW-0472">Membrane</keyword>
<keyword evidence="9" id="KW-1185">Reference proteome</keyword>
<protein>
    <recommendedName>
        <fullName evidence="7">Major facilitator superfamily (MFS) profile domain-containing protein</fullName>
    </recommendedName>
</protein>
<dbReference type="Gene3D" id="1.20.1250.20">
    <property type="entry name" value="MFS general substrate transporter like domains"/>
    <property type="match status" value="2"/>
</dbReference>
<accession>A0AAF0IKU9</accession>
<keyword evidence="3 6" id="KW-0812">Transmembrane</keyword>
<feature type="transmembrane region" description="Helical" evidence="6">
    <location>
        <begin position="426"/>
        <end position="446"/>
    </location>
</feature>
<dbReference type="FunFam" id="1.20.1250.20:FF:000018">
    <property type="entry name" value="MFS transporter permease"/>
    <property type="match status" value="1"/>
</dbReference>
<dbReference type="InterPro" id="IPR036259">
    <property type="entry name" value="MFS_trans_sf"/>
</dbReference>
<feature type="transmembrane region" description="Helical" evidence="6">
    <location>
        <begin position="36"/>
        <end position="54"/>
    </location>
</feature>
<evidence type="ECO:0000256" key="4">
    <source>
        <dbReference type="ARBA" id="ARBA00022989"/>
    </source>
</evidence>
<keyword evidence="2" id="KW-0813">Transport</keyword>
<evidence type="ECO:0000256" key="2">
    <source>
        <dbReference type="ARBA" id="ARBA00022448"/>
    </source>
</evidence>
<dbReference type="PANTHER" id="PTHR43791:SF53">
    <property type="entry name" value="MAJOR FACILITATOR SUPERFAMILY (MFS) PROFILE DOMAIN-CONTAINING PROTEIN"/>
    <property type="match status" value="1"/>
</dbReference>
<feature type="transmembrane region" description="Helical" evidence="6">
    <location>
        <begin position="263"/>
        <end position="289"/>
    </location>
</feature>
<dbReference type="Pfam" id="PF07690">
    <property type="entry name" value="MFS_1"/>
    <property type="match status" value="1"/>
</dbReference>
<sequence length="484" mass="53499">MSEKILELNLASDVEKPKIEANGDTSALEAKLRKKFDFRILPIVTGIFLLAFIDRANVGNARILGMAKELDLKGYRFNIAMTAFYCSYIVLEIPANMMCKWLGPKIWLSFLSFGFGIVTMCTAFITSYHGLVIGRLFLGALEAGIVPGISFTLSQFYRRHELATRIGLYASVAPLSGAFGGLLATGLSKIPKWGMVHSWRNIFFFEGLLSIILGVISYMILPKSLATASMLTPEERSYATWRIAEESKSHTPQRTSKKHFKMAIFNVNVNLMAFACSSTLLTLTSLSIFLPSILNGMGYSAIRSQLMSVPPFAWSTVVCLAVAYISDRTKSRGVWLLSVMPFTAAGFLVLILVTKPAVRYFAIFLALTGAYTCSPMLVVWTIDNTSGPNVRAISSAYVVSIANLGAIVATWTYLLPDAPRYISGHAINLGAAVLCFILMFVATVYLRWQNKLKERGEYDYLLEGHNEEEQAALGHNHPGYKFTP</sequence>
<feature type="transmembrane region" description="Helical" evidence="6">
    <location>
        <begin position="202"/>
        <end position="221"/>
    </location>
</feature>
<gene>
    <name evidence="8" type="ORF">PRK78_003697</name>
</gene>
<keyword evidence="4 6" id="KW-1133">Transmembrane helix</keyword>
<feature type="domain" description="Major facilitator superfamily (MFS) profile" evidence="7">
    <location>
        <begin position="40"/>
        <end position="451"/>
    </location>
</feature>
<dbReference type="PROSITE" id="PS50850">
    <property type="entry name" value="MFS"/>
    <property type="match status" value="1"/>
</dbReference>
<evidence type="ECO:0000256" key="1">
    <source>
        <dbReference type="ARBA" id="ARBA00004141"/>
    </source>
</evidence>
<dbReference type="EMBL" id="CP120628">
    <property type="protein sequence ID" value="WEW58229.1"/>
    <property type="molecule type" value="Genomic_DNA"/>
</dbReference>
<feature type="transmembrane region" description="Helical" evidence="6">
    <location>
        <begin position="106"/>
        <end position="126"/>
    </location>
</feature>
<feature type="transmembrane region" description="Helical" evidence="6">
    <location>
        <begin position="74"/>
        <end position="94"/>
    </location>
</feature>
<dbReference type="SUPFAM" id="SSF103473">
    <property type="entry name" value="MFS general substrate transporter"/>
    <property type="match status" value="1"/>
</dbReference>
<feature type="transmembrane region" description="Helical" evidence="6">
    <location>
        <begin position="394"/>
        <end position="414"/>
    </location>
</feature>
<dbReference type="FunFam" id="1.20.1250.20:FF:000013">
    <property type="entry name" value="MFS general substrate transporter"/>
    <property type="match status" value="1"/>
</dbReference>
<evidence type="ECO:0000313" key="9">
    <source>
        <dbReference type="Proteomes" id="UP001219355"/>
    </source>
</evidence>
<dbReference type="GO" id="GO:0016020">
    <property type="term" value="C:membrane"/>
    <property type="evidence" value="ECO:0007669"/>
    <property type="project" value="UniProtKB-SubCell"/>
</dbReference>
<evidence type="ECO:0000256" key="6">
    <source>
        <dbReference type="SAM" id="Phobius"/>
    </source>
</evidence>
<dbReference type="PANTHER" id="PTHR43791">
    <property type="entry name" value="PERMEASE-RELATED"/>
    <property type="match status" value="1"/>
</dbReference>
<feature type="transmembrane region" description="Helical" evidence="6">
    <location>
        <begin position="309"/>
        <end position="326"/>
    </location>
</feature>
<feature type="transmembrane region" description="Helical" evidence="6">
    <location>
        <begin position="132"/>
        <end position="154"/>
    </location>
</feature>
<dbReference type="GO" id="GO:0022857">
    <property type="term" value="F:transmembrane transporter activity"/>
    <property type="evidence" value="ECO:0007669"/>
    <property type="project" value="InterPro"/>
</dbReference>
<dbReference type="InterPro" id="IPR011701">
    <property type="entry name" value="MFS"/>
</dbReference>
<feature type="transmembrane region" description="Helical" evidence="6">
    <location>
        <begin position="166"/>
        <end position="190"/>
    </location>
</feature>
<dbReference type="InterPro" id="IPR020846">
    <property type="entry name" value="MFS_dom"/>
</dbReference>
<proteinExistence type="predicted"/>
<dbReference type="Proteomes" id="UP001219355">
    <property type="component" value="Chromosome 2"/>
</dbReference>
<evidence type="ECO:0000256" key="5">
    <source>
        <dbReference type="ARBA" id="ARBA00023136"/>
    </source>
</evidence>